<dbReference type="AlphaFoldDB" id="A0A444LKM0"/>
<organism evidence="4 5">
    <name type="scientific">Neorhizobium lilium</name>
    <dbReference type="NCBI Taxonomy" id="2503024"/>
    <lineage>
        <taxon>Bacteria</taxon>
        <taxon>Pseudomonadati</taxon>
        <taxon>Pseudomonadota</taxon>
        <taxon>Alphaproteobacteria</taxon>
        <taxon>Hyphomicrobiales</taxon>
        <taxon>Rhizobiaceae</taxon>
        <taxon>Rhizobium/Agrobacterium group</taxon>
        <taxon>Neorhizobium</taxon>
    </lineage>
</organism>
<dbReference type="InterPro" id="IPR001509">
    <property type="entry name" value="Epimerase_deHydtase"/>
</dbReference>
<dbReference type="OrthoDB" id="9801056at2"/>
<keyword evidence="5" id="KW-1185">Reference proteome</keyword>
<comment type="caution">
    <text evidence="4">The sequence shown here is derived from an EMBL/GenBank/DDBJ whole genome shotgun (WGS) entry which is preliminary data.</text>
</comment>
<evidence type="ECO:0000259" key="3">
    <source>
        <dbReference type="Pfam" id="PF01370"/>
    </source>
</evidence>
<dbReference type="PANTHER" id="PTHR43103:SF3">
    <property type="entry name" value="ADP-L-GLYCERO-D-MANNO-HEPTOSE-6-EPIMERASE"/>
    <property type="match status" value="1"/>
</dbReference>
<dbReference type="Gene3D" id="3.40.50.720">
    <property type="entry name" value="NAD(P)-binding Rossmann-like Domain"/>
    <property type="match status" value="1"/>
</dbReference>
<dbReference type="InterPro" id="IPR050005">
    <property type="entry name" value="DenD"/>
</dbReference>
<gene>
    <name evidence="4" type="ORF">EPK99_00545</name>
</gene>
<reference evidence="4 5" key="1">
    <citation type="submission" date="2019-01" db="EMBL/GenBank/DDBJ databases">
        <title>The draft genome of Rhizobium sp. 24NR.</title>
        <authorList>
            <person name="Liu L."/>
            <person name="Liang L."/>
            <person name="Shi S."/>
            <person name="Xu L."/>
            <person name="Wang X."/>
            <person name="Li L."/>
            <person name="Zhang X."/>
        </authorList>
    </citation>
    <scope>NUCLEOTIDE SEQUENCE [LARGE SCALE GENOMIC DNA]</scope>
    <source>
        <strain evidence="4 5">24NR</strain>
    </source>
</reference>
<dbReference type="GO" id="GO:0016491">
    <property type="term" value="F:oxidoreductase activity"/>
    <property type="evidence" value="ECO:0007669"/>
    <property type="project" value="InterPro"/>
</dbReference>
<accession>A0A444LKM0</accession>
<dbReference type="Proteomes" id="UP000287687">
    <property type="component" value="Unassembled WGS sequence"/>
</dbReference>
<sequence length="327" mass="35443">MHILIIGAAGMVGRKLTARLVANGSLGEQSIDKMTLVDVVKPEHPDGFAGIVDAVETDVSLPGEAEKLIAARPDVIFHLAAIVSGEAELDFEKGYRINLDGTRYLFDAIRLANGQDGYKPRVVFTSSIAVVGAPLPLSIPDDFHLTPLTSYGTQKAISELLLADYSRRGFFDGIGIRLPTVCIRPGRPNKAASGFFSNILREPLIGQEAVLPVSEDVRHWHASPRSAVGFLVHAATIDLDRVGSRRSLSMPGVSATVGEEIEALRRVAGEKAVRLIRREPDEMIMKMVAGWAPGFEAKRATELGFTAEKNFDEIIRVHIEDELGGTL</sequence>
<keyword evidence="1" id="KW-0521">NADP</keyword>
<dbReference type="SUPFAM" id="SSF51735">
    <property type="entry name" value="NAD(P)-binding Rossmann-fold domains"/>
    <property type="match status" value="1"/>
</dbReference>
<evidence type="ECO:0000256" key="2">
    <source>
        <dbReference type="ARBA" id="ARBA00023277"/>
    </source>
</evidence>
<name>A0A444LKM0_9HYPH</name>
<dbReference type="CDD" id="cd05238">
    <property type="entry name" value="Gne_like_SDR_e"/>
    <property type="match status" value="1"/>
</dbReference>
<dbReference type="RefSeq" id="WP_128440694.1">
    <property type="nucleotide sequence ID" value="NZ_SBIP01000001.1"/>
</dbReference>
<dbReference type="Gene3D" id="3.90.25.10">
    <property type="entry name" value="UDP-galactose 4-epimerase, domain 1"/>
    <property type="match status" value="1"/>
</dbReference>
<dbReference type="EMBL" id="SBIP01000001">
    <property type="protein sequence ID" value="RWX80866.1"/>
    <property type="molecule type" value="Genomic_DNA"/>
</dbReference>
<evidence type="ECO:0000313" key="5">
    <source>
        <dbReference type="Proteomes" id="UP000287687"/>
    </source>
</evidence>
<dbReference type="InterPro" id="IPR036291">
    <property type="entry name" value="NAD(P)-bd_dom_sf"/>
</dbReference>
<keyword evidence="2" id="KW-0119">Carbohydrate metabolism</keyword>
<evidence type="ECO:0000313" key="4">
    <source>
        <dbReference type="EMBL" id="RWX80866.1"/>
    </source>
</evidence>
<dbReference type="Pfam" id="PF01370">
    <property type="entry name" value="Epimerase"/>
    <property type="match status" value="1"/>
</dbReference>
<evidence type="ECO:0000256" key="1">
    <source>
        <dbReference type="ARBA" id="ARBA00022857"/>
    </source>
</evidence>
<proteinExistence type="predicted"/>
<feature type="domain" description="NAD-dependent epimerase/dehydratase" evidence="3">
    <location>
        <begin position="3"/>
        <end position="207"/>
    </location>
</feature>
<dbReference type="PANTHER" id="PTHR43103">
    <property type="entry name" value="NUCLEOSIDE-DIPHOSPHATE-SUGAR EPIMERASE"/>
    <property type="match status" value="1"/>
</dbReference>
<dbReference type="NCBIfam" id="NF043036">
    <property type="entry name" value="ErythonDh"/>
    <property type="match status" value="1"/>
</dbReference>
<protein>
    <submittedName>
        <fullName evidence="4">SDR family oxidoreductase</fullName>
    </submittedName>
</protein>